<keyword evidence="4" id="KW-1185">Reference proteome</keyword>
<feature type="chain" id="PRO_5014352300" description="DUF8021 domain-containing protein" evidence="1">
    <location>
        <begin position="19"/>
        <end position="274"/>
    </location>
</feature>
<protein>
    <recommendedName>
        <fullName evidence="2">DUF8021 domain-containing protein</fullName>
    </recommendedName>
</protein>
<evidence type="ECO:0000259" key="2">
    <source>
        <dbReference type="Pfam" id="PF26061"/>
    </source>
</evidence>
<name>A0A2J6QZ04_HYAVF</name>
<keyword evidence="1" id="KW-0732">Signal</keyword>
<dbReference type="Proteomes" id="UP000235786">
    <property type="component" value="Unassembled WGS sequence"/>
</dbReference>
<evidence type="ECO:0000313" key="3">
    <source>
        <dbReference type="EMBL" id="PMD31498.1"/>
    </source>
</evidence>
<dbReference type="AlphaFoldDB" id="A0A2J6QZ04"/>
<reference evidence="3 4" key="1">
    <citation type="submission" date="2016-04" db="EMBL/GenBank/DDBJ databases">
        <title>A degradative enzymes factory behind the ericoid mycorrhizal symbiosis.</title>
        <authorList>
            <consortium name="DOE Joint Genome Institute"/>
            <person name="Martino E."/>
            <person name="Morin E."/>
            <person name="Grelet G."/>
            <person name="Kuo A."/>
            <person name="Kohler A."/>
            <person name="Daghino S."/>
            <person name="Barry K."/>
            <person name="Choi C."/>
            <person name="Cichocki N."/>
            <person name="Clum A."/>
            <person name="Copeland A."/>
            <person name="Hainaut M."/>
            <person name="Haridas S."/>
            <person name="Labutti K."/>
            <person name="Lindquist E."/>
            <person name="Lipzen A."/>
            <person name="Khouja H.-R."/>
            <person name="Murat C."/>
            <person name="Ohm R."/>
            <person name="Olson A."/>
            <person name="Spatafora J."/>
            <person name="Veneault-Fourrey C."/>
            <person name="Henrissat B."/>
            <person name="Grigoriev I."/>
            <person name="Martin F."/>
            <person name="Perotto S."/>
        </authorList>
    </citation>
    <scope>NUCLEOTIDE SEQUENCE [LARGE SCALE GENOMIC DNA]</scope>
    <source>
        <strain evidence="3 4">F</strain>
    </source>
</reference>
<evidence type="ECO:0000256" key="1">
    <source>
        <dbReference type="SAM" id="SignalP"/>
    </source>
</evidence>
<proteinExistence type="predicted"/>
<gene>
    <name evidence="3" type="ORF">L207DRAFT_610931</name>
</gene>
<sequence>MLQSTLFACLSLLATASADCTRDFLKNATDAYLAAQSGSHSEFAPALASNFTYTENDTPISITNGILSENLKIDHNLSIYDTTACATFTEIIVTNPAKPYVITTRMELNDSKVTKMESVVTTNGDWAFNITGFVYYGAMENWDPIPEAKRDSRAVIKAVGDAYFDRFDNASVVVPWGAPCNRLEGGALVVGNLTGDDCEMLFPDDIKVTNRRYVVDEVLGAVDIFEGFPGLDRSQGNAPMPDSHLFRVEGGKIRYIRTASHCVESGCGINGTTF</sequence>
<dbReference type="EMBL" id="KZ613962">
    <property type="protein sequence ID" value="PMD31498.1"/>
    <property type="molecule type" value="Genomic_DNA"/>
</dbReference>
<dbReference type="OrthoDB" id="3515051at2759"/>
<feature type="signal peptide" evidence="1">
    <location>
        <begin position="1"/>
        <end position="18"/>
    </location>
</feature>
<dbReference type="STRING" id="1149755.A0A2J6QZ04"/>
<dbReference type="InterPro" id="IPR058334">
    <property type="entry name" value="DUF8021"/>
</dbReference>
<organism evidence="3 4">
    <name type="scientific">Hyaloscypha variabilis (strain UAMH 11265 / GT02V1 / F)</name>
    <name type="common">Meliniomyces variabilis</name>
    <dbReference type="NCBI Taxonomy" id="1149755"/>
    <lineage>
        <taxon>Eukaryota</taxon>
        <taxon>Fungi</taxon>
        <taxon>Dikarya</taxon>
        <taxon>Ascomycota</taxon>
        <taxon>Pezizomycotina</taxon>
        <taxon>Leotiomycetes</taxon>
        <taxon>Helotiales</taxon>
        <taxon>Hyaloscyphaceae</taxon>
        <taxon>Hyaloscypha</taxon>
        <taxon>Hyaloscypha variabilis</taxon>
    </lineage>
</organism>
<evidence type="ECO:0000313" key="4">
    <source>
        <dbReference type="Proteomes" id="UP000235786"/>
    </source>
</evidence>
<accession>A0A2J6QZ04</accession>
<dbReference type="Pfam" id="PF26061">
    <property type="entry name" value="DUF8021"/>
    <property type="match status" value="1"/>
</dbReference>
<feature type="domain" description="DUF8021" evidence="2">
    <location>
        <begin position="149"/>
        <end position="259"/>
    </location>
</feature>